<name>A0A4Y7KS18_PAPSO</name>
<dbReference type="STRING" id="3469.A0A4Y7KS18"/>
<gene>
    <name evidence="4" type="ORF">C5167_051124</name>
</gene>
<dbReference type="PANTHER" id="PTHR21660">
    <property type="entry name" value="THIOESTERASE SUPERFAMILY MEMBER-RELATED"/>
    <property type="match status" value="1"/>
</dbReference>
<evidence type="ECO:0000313" key="5">
    <source>
        <dbReference type="Proteomes" id="UP000316621"/>
    </source>
</evidence>
<dbReference type="Gramene" id="RZC75646">
    <property type="protein sequence ID" value="RZC75646"/>
    <property type="gene ID" value="C5167_051124"/>
</dbReference>
<dbReference type="SUPFAM" id="SSF54637">
    <property type="entry name" value="Thioesterase/thiol ester dehydrase-isomerase"/>
    <property type="match status" value="1"/>
</dbReference>
<accession>A0A4Y7KS18</accession>
<dbReference type="InterPro" id="IPR039298">
    <property type="entry name" value="ACOT13"/>
</dbReference>
<keyword evidence="2" id="KW-0378">Hydrolase</keyword>
<evidence type="ECO:0000259" key="3">
    <source>
        <dbReference type="Pfam" id="PF03061"/>
    </source>
</evidence>
<dbReference type="Pfam" id="PF03061">
    <property type="entry name" value="4HBT"/>
    <property type="match status" value="1"/>
</dbReference>
<dbReference type="InterPro" id="IPR029069">
    <property type="entry name" value="HotDog_dom_sf"/>
</dbReference>
<evidence type="ECO:0000256" key="1">
    <source>
        <dbReference type="ARBA" id="ARBA00008324"/>
    </source>
</evidence>
<proteinExistence type="inferred from homology"/>
<dbReference type="Gene3D" id="3.10.129.10">
    <property type="entry name" value="Hotdog Thioesterase"/>
    <property type="match status" value="1"/>
</dbReference>
<comment type="similarity">
    <text evidence="1">Belongs to the thioesterase PaaI family.</text>
</comment>
<dbReference type="GO" id="GO:0047617">
    <property type="term" value="F:fatty acyl-CoA hydrolase activity"/>
    <property type="evidence" value="ECO:0007669"/>
    <property type="project" value="InterPro"/>
</dbReference>
<evidence type="ECO:0000256" key="2">
    <source>
        <dbReference type="ARBA" id="ARBA00022801"/>
    </source>
</evidence>
<feature type="domain" description="Thioesterase" evidence="3">
    <location>
        <begin position="7"/>
        <end position="75"/>
    </location>
</feature>
<protein>
    <recommendedName>
        <fullName evidence="3">Thioesterase domain-containing protein</fullName>
    </recommendedName>
</protein>
<dbReference type="AlphaFoldDB" id="A0A4Y7KS18"/>
<dbReference type="InterPro" id="IPR006683">
    <property type="entry name" value="Thioestr_dom"/>
</dbReference>
<reference evidence="4 5" key="1">
    <citation type="journal article" date="2018" name="Science">
        <title>The opium poppy genome and morphinan production.</title>
        <authorList>
            <person name="Guo L."/>
            <person name="Winzer T."/>
            <person name="Yang X."/>
            <person name="Li Y."/>
            <person name="Ning Z."/>
            <person name="He Z."/>
            <person name="Teodor R."/>
            <person name="Lu Y."/>
            <person name="Bowser T.A."/>
            <person name="Graham I.A."/>
            <person name="Ye K."/>
        </authorList>
    </citation>
    <scope>NUCLEOTIDE SEQUENCE [LARGE SCALE GENOMIC DNA]</scope>
    <source>
        <strain evidence="5">cv. HN1</strain>
        <tissue evidence="4">Leaves</tissue>
    </source>
</reference>
<sequence>MGNWRVGAIATLIDIIGSSVIVATVGNITVSVDFSISYFSPAKINEEIEIEAKVLGHKGTLSSNTVVIRKKENGELIAVGKQWMSAFDLKHKSKL</sequence>
<evidence type="ECO:0000313" key="4">
    <source>
        <dbReference type="EMBL" id="RZC75646.1"/>
    </source>
</evidence>
<organism evidence="4 5">
    <name type="scientific">Papaver somniferum</name>
    <name type="common">Opium poppy</name>
    <dbReference type="NCBI Taxonomy" id="3469"/>
    <lineage>
        <taxon>Eukaryota</taxon>
        <taxon>Viridiplantae</taxon>
        <taxon>Streptophyta</taxon>
        <taxon>Embryophyta</taxon>
        <taxon>Tracheophyta</taxon>
        <taxon>Spermatophyta</taxon>
        <taxon>Magnoliopsida</taxon>
        <taxon>Ranunculales</taxon>
        <taxon>Papaveraceae</taxon>
        <taxon>Papaveroideae</taxon>
        <taxon>Papaver</taxon>
    </lineage>
</organism>
<dbReference type="Proteomes" id="UP000316621">
    <property type="component" value="Chromosome 8"/>
</dbReference>
<dbReference type="OMA" id="SLYRIIC"/>
<keyword evidence="5" id="KW-1185">Reference proteome</keyword>
<dbReference type="CDD" id="cd03443">
    <property type="entry name" value="PaaI_thioesterase"/>
    <property type="match status" value="1"/>
</dbReference>
<dbReference type="EMBL" id="CM010722">
    <property type="protein sequence ID" value="RZC75646.1"/>
    <property type="molecule type" value="Genomic_DNA"/>
</dbReference>
<dbReference type="PANTHER" id="PTHR21660:SF1">
    <property type="entry name" value="ACYL-COENZYME A THIOESTERASE 13"/>
    <property type="match status" value="1"/>
</dbReference>